<sequence>MPAGKPRNTKTPEHVPRHGDPDRKRVLNVLAQRRYRQRRRERIAALEAKAVRSSSPPDDQNVEEAYPVVVNLDQGAEAEGVAVETFDEMPVFPGEYTPSMDFGSDAFDLSLLEFTHLPSPLPTTPSESPLSVPRDGTVLSVPILAAIRAFGTVAVALDVVAHLWDPTYMHVLSPSAPSIASLPANLHPVPAQLTIPHHPLLDLLPWPNVREKLICMLSMPSAFRPPVAREVDEDDETCQAFTFIAAGQHGAVKQSTAIVQLVQDLDDLQDGAGVRVHGNSTTWGEGNELTEDAWEVGDLFYSGARKGAYRD</sequence>
<comment type="caution">
    <text evidence="2">The sequence shown here is derived from an EMBL/GenBank/DDBJ whole genome shotgun (WGS) entry which is preliminary data.</text>
</comment>
<proteinExistence type="predicted"/>
<dbReference type="Proteomes" id="UP000813461">
    <property type="component" value="Unassembled WGS sequence"/>
</dbReference>
<dbReference type="AlphaFoldDB" id="A0A8K0QS10"/>
<dbReference type="SUPFAM" id="SSF57959">
    <property type="entry name" value="Leucine zipper domain"/>
    <property type="match status" value="1"/>
</dbReference>
<gene>
    <name evidence="2" type="ORF">FB567DRAFT_599113</name>
</gene>
<reference evidence="2" key="1">
    <citation type="journal article" date="2021" name="Nat. Commun.">
        <title>Genetic determinants of endophytism in the Arabidopsis root mycobiome.</title>
        <authorList>
            <person name="Mesny F."/>
            <person name="Miyauchi S."/>
            <person name="Thiergart T."/>
            <person name="Pickel B."/>
            <person name="Atanasova L."/>
            <person name="Karlsson M."/>
            <person name="Huettel B."/>
            <person name="Barry K.W."/>
            <person name="Haridas S."/>
            <person name="Chen C."/>
            <person name="Bauer D."/>
            <person name="Andreopoulos W."/>
            <person name="Pangilinan J."/>
            <person name="LaButti K."/>
            <person name="Riley R."/>
            <person name="Lipzen A."/>
            <person name="Clum A."/>
            <person name="Drula E."/>
            <person name="Henrissat B."/>
            <person name="Kohler A."/>
            <person name="Grigoriev I.V."/>
            <person name="Martin F.M."/>
            <person name="Hacquard S."/>
        </authorList>
    </citation>
    <scope>NUCLEOTIDE SEQUENCE</scope>
    <source>
        <strain evidence="2">MPI-SDFR-AT-0120</strain>
    </source>
</reference>
<protein>
    <recommendedName>
        <fullName evidence="4">BZIP domain-containing protein</fullName>
    </recommendedName>
</protein>
<evidence type="ECO:0000256" key="1">
    <source>
        <dbReference type="SAM" id="MobiDB-lite"/>
    </source>
</evidence>
<accession>A0A8K0QS10</accession>
<name>A0A8K0QS10_9PLEO</name>
<evidence type="ECO:0008006" key="4">
    <source>
        <dbReference type="Google" id="ProtNLM"/>
    </source>
</evidence>
<feature type="compositionally biased region" description="Basic and acidic residues" evidence="1">
    <location>
        <begin position="10"/>
        <end position="25"/>
    </location>
</feature>
<organism evidence="2 3">
    <name type="scientific">Paraphoma chrysanthemicola</name>
    <dbReference type="NCBI Taxonomy" id="798071"/>
    <lineage>
        <taxon>Eukaryota</taxon>
        <taxon>Fungi</taxon>
        <taxon>Dikarya</taxon>
        <taxon>Ascomycota</taxon>
        <taxon>Pezizomycotina</taxon>
        <taxon>Dothideomycetes</taxon>
        <taxon>Pleosporomycetidae</taxon>
        <taxon>Pleosporales</taxon>
        <taxon>Pleosporineae</taxon>
        <taxon>Phaeosphaeriaceae</taxon>
        <taxon>Paraphoma</taxon>
    </lineage>
</organism>
<dbReference type="InterPro" id="IPR021833">
    <property type="entry name" value="DUF3425"/>
</dbReference>
<dbReference type="GO" id="GO:0003700">
    <property type="term" value="F:DNA-binding transcription factor activity"/>
    <property type="evidence" value="ECO:0007669"/>
    <property type="project" value="InterPro"/>
</dbReference>
<dbReference type="EMBL" id="JAGMVJ010000031">
    <property type="protein sequence ID" value="KAH7068724.1"/>
    <property type="molecule type" value="Genomic_DNA"/>
</dbReference>
<dbReference type="PANTHER" id="PTHR38116">
    <property type="entry name" value="CHROMOSOME 7, WHOLE GENOME SHOTGUN SEQUENCE"/>
    <property type="match status" value="1"/>
</dbReference>
<dbReference type="PANTHER" id="PTHR38116:SF9">
    <property type="entry name" value="BZIP DOMAIN-CONTAINING PROTEIN"/>
    <property type="match status" value="1"/>
</dbReference>
<evidence type="ECO:0000313" key="2">
    <source>
        <dbReference type="EMBL" id="KAH7068724.1"/>
    </source>
</evidence>
<evidence type="ECO:0000313" key="3">
    <source>
        <dbReference type="Proteomes" id="UP000813461"/>
    </source>
</evidence>
<dbReference type="OrthoDB" id="5973539at2759"/>
<dbReference type="Pfam" id="PF11905">
    <property type="entry name" value="DUF3425"/>
    <property type="match status" value="1"/>
</dbReference>
<keyword evidence="3" id="KW-1185">Reference proteome</keyword>
<feature type="region of interest" description="Disordered" evidence="1">
    <location>
        <begin position="1"/>
        <end position="25"/>
    </location>
</feature>
<dbReference type="InterPro" id="IPR046347">
    <property type="entry name" value="bZIP_sf"/>
</dbReference>